<dbReference type="SUPFAM" id="SSF52540">
    <property type="entry name" value="P-loop containing nucleoside triphosphate hydrolases"/>
    <property type="match status" value="1"/>
</dbReference>
<dbReference type="PANTHER" id="PTHR18867:SF12">
    <property type="entry name" value="DNA REPAIR PROTEIN RAD50"/>
    <property type="match status" value="1"/>
</dbReference>
<dbReference type="GO" id="GO:0046872">
    <property type="term" value="F:metal ion binding"/>
    <property type="evidence" value="ECO:0007669"/>
    <property type="project" value="UniProtKB-KW"/>
</dbReference>
<dbReference type="PANTHER" id="PTHR18867">
    <property type="entry name" value="RAD50"/>
    <property type="match status" value="1"/>
</dbReference>
<dbReference type="EMBL" id="BRXW01000067">
    <property type="protein sequence ID" value="GMI04065.1"/>
    <property type="molecule type" value="Genomic_DNA"/>
</dbReference>
<dbReference type="InterPro" id="IPR027417">
    <property type="entry name" value="P-loop_NTPase"/>
</dbReference>
<reference evidence="4" key="1">
    <citation type="journal article" date="2023" name="Commun. Biol.">
        <title>Genome analysis of Parmales, the sister group of diatoms, reveals the evolutionary specialization of diatoms from phago-mixotrophs to photoautotrophs.</title>
        <authorList>
            <person name="Ban H."/>
            <person name="Sato S."/>
            <person name="Yoshikawa S."/>
            <person name="Yamada K."/>
            <person name="Nakamura Y."/>
            <person name="Ichinomiya M."/>
            <person name="Sato N."/>
            <person name="Blanc-Mathieu R."/>
            <person name="Endo H."/>
            <person name="Kuwata A."/>
            <person name="Ogata H."/>
        </authorList>
    </citation>
    <scope>NUCLEOTIDE SEQUENCE [LARGE SCALE GENOMIC DNA]</scope>
    <source>
        <strain evidence="4">NIES 3700</strain>
    </source>
</reference>
<gene>
    <name evidence="3" type="ORF">TrLO_g15735</name>
</gene>
<dbReference type="OrthoDB" id="18797at2759"/>
<organism evidence="3 4">
    <name type="scientific">Triparma laevis f. longispina</name>
    <dbReference type="NCBI Taxonomy" id="1714387"/>
    <lineage>
        <taxon>Eukaryota</taxon>
        <taxon>Sar</taxon>
        <taxon>Stramenopiles</taxon>
        <taxon>Ochrophyta</taxon>
        <taxon>Bolidophyceae</taxon>
        <taxon>Parmales</taxon>
        <taxon>Triparmaceae</taxon>
        <taxon>Triparma</taxon>
    </lineage>
</organism>
<dbReference type="GO" id="GO:0000794">
    <property type="term" value="C:condensed nuclear chromosome"/>
    <property type="evidence" value="ECO:0007669"/>
    <property type="project" value="TreeGrafter"/>
</dbReference>
<feature type="region of interest" description="Disordered" evidence="2">
    <location>
        <begin position="379"/>
        <end position="412"/>
    </location>
</feature>
<keyword evidence="1" id="KW-0175">Coiled coil</keyword>
<evidence type="ECO:0000313" key="4">
    <source>
        <dbReference type="Proteomes" id="UP001165122"/>
    </source>
</evidence>
<name>A0A9W7CE54_9STRA</name>
<feature type="coiled-coil region" evidence="1">
    <location>
        <begin position="182"/>
        <end position="236"/>
    </location>
</feature>
<keyword evidence="4" id="KW-1185">Reference proteome</keyword>
<dbReference type="GO" id="GO:0007004">
    <property type="term" value="P:telomere maintenance via telomerase"/>
    <property type="evidence" value="ECO:0007669"/>
    <property type="project" value="TreeGrafter"/>
</dbReference>
<dbReference type="GO" id="GO:0043047">
    <property type="term" value="F:single-stranded telomeric DNA binding"/>
    <property type="evidence" value="ECO:0007669"/>
    <property type="project" value="TreeGrafter"/>
</dbReference>
<evidence type="ECO:0000313" key="3">
    <source>
        <dbReference type="EMBL" id="GMI04065.1"/>
    </source>
</evidence>
<dbReference type="GO" id="GO:0000722">
    <property type="term" value="P:telomere maintenance via recombination"/>
    <property type="evidence" value="ECO:0007669"/>
    <property type="project" value="TreeGrafter"/>
</dbReference>
<proteinExistence type="predicted"/>
<sequence length="1331" mass="150493">MASLQKLSIRGVRSFSPEDDEQAGHSFVHDPKSVNQSSVKASIKLRFTNKASRTMVVIRSMEVIQKKSTMQFKALDGVLRSTNAAGEKISLSHKCSELDRQIPSLIGVSKPILEHVVFCHQEDSSWPLQEGAVLKKRFDEIFDSTRYAKALDALRKSKTEYNGKMKDIAATLAGLQAHLHAAEGLHDDLQTSNSNLEKLEEKNQKIEKEVDELETKQQEYEKVLAERDDLREAEDKIKYDLRSTSELASSQMAMLETDMSSTSLSDLQHMLSNFDESVSEIDKGYEGKVKEFEGIKKQVQEVQDERIEKCSGRGVITAEKETNDIAIATRLSLCEEISSKFYVPFSGDSSDSNIKSYVSKLDAEKKKLLDNLKEVRRKNQVEDDELSSRMGELTAKQRNLEDSSRSNSETRSYLEEKLNDVFTQSQSSSRISKIEVDDAIRAAEKLVQERDNLSSNQRLTEIPKEIKTREAKLHSLSLITEEQKEGLEQLRLCEDDVSSLETLQRDCNHSTSEINETLKDLIQRYPNFKEVLTPCNAEEVESVEKASLEVMEMKREGEEDLKKKQDAFSSKNKQFTESSALLQNSRSRVDELICTIADLQKAGSSVSKIKEIASSQRTADLEHSNASTIDLQNIDAQSLLSGCRDILKSLDAGVTEGHVKKFVKKLKKMVQVKDDQGGLIEGKCPCCNRGFGNGDDFNAEDFEQMKSTLEKWKNPATTPFLSDADKEQDSETKEMYAKWVEEIQEGLPEWSELKRAEETLVTLQGTVARDTKTLEVIRAEKDVAEVDVTTATKKVSNMEKISTSTSRLLDDCTRVSSLRSDVEAKKGRLKQYAPQSEGKTLREVERQIEETGRQKENLMKFIQDLNKEMANVQKRLQVVTQRCSSAEKIASEKKETYSKYGGLEKARAEMREGIERCNDLDAKLRSQEAPIRQQIASCEAEKATLRKKHDAEAEAAQKSAGAFANKLVELMQLQSKVKAYKDGGGQQRLDELNASISSIEAKIADLDSQLKEMEPEMLALKSKTGDKERHRKSIRDNISYRETLEKIAQLEKDAEDMAEEISQIAGDDTFQEKFDECAEEISELSDKKNRLEGQRQAMVEQSRQLEKKLNLPEYKGVTDDHRKTMIELETTKIAVQDLEKYHNAVDRALLRYHSIKIEDINKIIKELWSLTYKGSDITNIRIVSDAAKSTRSYNYRVVMSKGSTEMDMRGRCSAGQRVLASIVIRLALAETFCISCGVLALDEPTTNLDHDNKRGLAMALSQIIANRAQQHNFQLLAITHDEDFCDMMKNELAAQQGGNFQLPDSYFYVNREEGTDGKFYSKISKVGWEDL</sequence>
<comment type="caution">
    <text evidence="3">The sequence shown here is derived from an EMBL/GenBank/DDBJ whole genome shotgun (WGS) entry which is preliminary data.</text>
</comment>
<protein>
    <recommendedName>
        <fullName evidence="5">DNA repair protein RAD50</fullName>
    </recommendedName>
</protein>
<dbReference type="GO" id="GO:0030870">
    <property type="term" value="C:Mre11 complex"/>
    <property type="evidence" value="ECO:0007669"/>
    <property type="project" value="TreeGrafter"/>
</dbReference>
<dbReference type="Gene3D" id="3.40.50.300">
    <property type="entry name" value="P-loop containing nucleotide triphosphate hydrolases"/>
    <property type="match status" value="2"/>
</dbReference>
<dbReference type="GO" id="GO:0051880">
    <property type="term" value="F:G-quadruplex DNA binding"/>
    <property type="evidence" value="ECO:0007669"/>
    <property type="project" value="TreeGrafter"/>
</dbReference>
<dbReference type="Proteomes" id="UP001165122">
    <property type="component" value="Unassembled WGS sequence"/>
</dbReference>
<dbReference type="GO" id="GO:0016887">
    <property type="term" value="F:ATP hydrolysis activity"/>
    <property type="evidence" value="ECO:0007669"/>
    <property type="project" value="InterPro"/>
</dbReference>
<accession>A0A9W7CE54</accession>
<feature type="coiled-coil region" evidence="1">
    <location>
        <begin position="1040"/>
        <end position="1108"/>
    </location>
</feature>
<feature type="coiled-coil region" evidence="1">
    <location>
        <begin position="841"/>
        <end position="923"/>
    </location>
</feature>
<dbReference type="GO" id="GO:0006302">
    <property type="term" value="P:double-strand break repair"/>
    <property type="evidence" value="ECO:0007669"/>
    <property type="project" value="InterPro"/>
</dbReference>
<evidence type="ECO:0008006" key="5">
    <source>
        <dbReference type="Google" id="ProtNLM"/>
    </source>
</evidence>
<dbReference type="GO" id="GO:0003691">
    <property type="term" value="F:double-stranded telomeric DNA binding"/>
    <property type="evidence" value="ECO:0007669"/>
    <property type="project" value="TreeGrafter"/>
</dbReference>
<evidence type="ECO:0000256" key="1">
    <source>
        <dbReference type="SAM" id="Coils"/>
    </source>
</evidence>
<evidence type="ECO:0000256" key="2">
    <source>
        <dbReference type="SAM" id="MobiDB-lite"/>
    </source>
</evidence>
<dbReference type="GO" id="GO:0070192">
    <property type="term" value="P:chromosome organization involved in meiotic cell cycle"/>
    <property type="evidence" value="ECO:0007669"/>
    <property type="project" value="TreeGrafter"/>
</dbReference>